<dbReference type="Proteomes" id="UP000054532">
    <property type="component" value="Unassembled WGS sequence"/>
</dbReference>
<evidence type="ECO:0000313" key="3">
    <source>
        <dbReference type="EMBL" id="ETM51941.1"/>
    </source>
</evidence>
<dbReference type="EMBL" id="KI691725">
    <property type="protein sequence ID" value="ETM51941.1"/>
    <property type="molecule type" value="Genomic_DNA"/>
</dbReference>
<reference evidence="3" key="1">
    <citation type="submission" date="2013-11" db="EMBL/GenBank/DDBJ databases">
        <title>The Genome Sequence of Phytophthora parasitica IAC_01/95.</title>
        <authorList>
            <consortium name="The Broad Institute Genomics Platform"/>
            <person name="Russ C."/>
            <person name="Tyler B."/>
            <person name="Panabieres F."/>
            <person name="Shan W."/>
            <person name="Tripathy S."/>
            <person name="Grunwald N."/>
            <person name="Machado M."/>
            <person name="Johnson C.S."/>
            <person name="Arredondo F."/>
            <person name="Hong C."/>
            <person name="Coffey M."/>
            <person name="Young S.K."/>
            <person name="Zeng Q."/>
            <person name="Gargeya S."/>
            <person name="Fitzgerald M."/>
            <person name="Abouelleil A."/>
            <person name="Alvarado L."/>
            <person name="Chapman S.B."/>
            <person name="Gainer-Dewar J."/>
            <person name="Goldberg J."/>
            <person name="Griggs A."/>
            <person name="Gujja S."/>
            <person name="Hansen M."/>
            <person name="Howarth C."/>
            <person name="Imamovic A."/>
            <person name="Ireland A."/>
            <person name="Larimer J."/>
            <person name="McCowan C."/>
            <person name="Murphy C."/>
            <person name="Pearson M."/>
            <person name="Poon T.W."/>
            <person name="Priest M."/>
            <person name="Roberts A."/>
            <person name="Saif S."/>
            <person name="Shea T."/>
            <person name="Sykes S."/>
            <person name="Wortman J."/>
            <person name="Nusbaum C."/>
            <person name="Birren B."/>
        </authorList>
    </citation>
    <scope>NUCLEOTIDE SEQUENCE [LARGE SCALE GENOMIC DNA]</scope>
    <source>
        <strain evidence="3">IAC_01/95</strain>
    </source>
</reference>
<proteinExistence type="predicted"/>
<gene>
    <name evidence="3" type="ORF">L914_04317</name>
</gene>
<organism evidence="3">
    <name type="scientific">Phytophthora nicotianae</name>
    <name type="common">Potato buckeye rot agent</name>
    <name type="synonym">Phytophthora parasitica</name>
    <dbReference type="NCBI Taxonomy" id="4792"/>
    <lineage>
        <taxon>Eukaryota</taxon>
        <taxon>Sar</taxon>
        <taxon>Stramenopiles</taxon>
        <taxon>Oomycota</taxon>
        <taxon>Peronosporomycetes</taxon>
        <taxon>Peronosporales</taxon>
        <taxon>Peronosporaceae</taxon>
        <taxon>Phytophthora</taxon>
    </lineage>
</organism>
<accession>W2NTJ7</accession>
<name>W2NTJ7_PHYNI</name>
<feature type="coiled-coil region" evidence="1">
    <location>
        <begin position="635"/>
        <end position="662"/>
    </location>
</feature>
<sequence>MQFVGLASGIDGSLRKRRLTSPRSPILQKLPIGGARRLKDRREEAIVRQFERQVNSELQNQQQQCRERFLNRWHHIRNLYAVISEIMTTRTETLTNKSKLPPTTIGASLQSSSTSKDTTKPAPLYKLTSMAWLIDVAREFRQGIAAHIITMPQMEIVFSTALHISLNSARVSSCLRNVFQAFQRQPESSTIDYRELLSALYVLDRWREGEKKMVARWFHEFTFPLVENSAAIGDMKMAVRGQDLRCILFAACGDEMDEAKMQPFVTELLAAMTQRGRNYIAEKTFWDYSDAHPKLLLTVKTQCWKRLTDDTRLNFYRDIYLHAKERFIKEDARVRIEKALSIWRTREPRHRFARWKVFVACRKHAAAWKRSERHDVRRCQTRCWRSWFMFHEQIKVRRAYCDKIAITFIATRHRKILRSSIDTWLFHNRRQKEVAAADIRGRQLQQDLWLAEQIEAENAQMEIEDKLSAAVAAKALASAERGRRRSFIEATDRVHANRKLQKQKEERIQYKASRERAAELEATQAWTAIREQVAVEVRGTTLTWLDTRDAKDQIQTEANRIFETDAKWIRSELERDPENSAKILPKGCLWKVFLEAPHGIVTRKLTKAFYLNTVTYEKHWCDEVVLEDCQGIAREVIIQARIDEALERLKEKQNEWELQRRQNIAATRIQMMFRCRQARIVCCRIIRNSFIKRIDPRSGLIVYFNLDRPQDIRRKPPKMIESDESLISVESSTWVYRQDTHGAGYYERLDSALAIRLRSTPLAFSRFSAILRNMPKPFSWVERALDVDAEKPMRPQTCSEASGLKCPWRGKIVTYLEFEHVMIFEYGEHNTTAASPRRKKLSSTQKAHCRELAENHLRPMRIRQALCR</sequence>
<protein>
    <submittedName>
        <fullName evidence="3">Uncharacterized protein</fullName>
    </submittedName>
</protein>
<keyword evidence="1" id="KW-0175">Coiled coil</keyword>
<dbReference type="AlphaFoldDB" id="W2NTJ7"/>
<feature type="region of interest" description="Disordered" evidence="2">
    <location>
        <begin position="94"/>
        <end position="119"/>
    </location>
</feature>
<feature type="compositionally biased region" description="Polar residues" evidence="2">
    <location>
        <begin position="105"/>
        <end position="116"/>
    </location>
</feature>
<evidence type="ECO:0000256" key="2">
    <source>
        <dbReference type="SAM" id="MobiDB-lite"/>
    </source>
</evidence>
<evidence type="ECO:0000256" key="1">
    <source>
        <dbReference type="SAM" id="Coils"/>
    </source>
</evidence>
<dbReference type="VEuPathDB" id="FungiDB:PPTG_22401"/>